<comment type="subcellular location">
    <subcellularLocation>
        <location evidence="1">Nucleus</location>
    </subcellularLocation>
</comment>
<dbReference type="GO" id="GO:0006974">
    <property type="term" value="P:DNA damage response"/>
    <property type="evidence" value="ECO:0007669"/>
    <property type="project" value="TreeGrafter"/>
</dbReference>
<dbReference type="Pfam" id="PF04802">
    <property type="entry name" value="PP4R3"/>
    <property type="match status" value="1"/>
</dbReference>
<feature type="region of interest" description="Disordered" evidence="3">
    <location>
        <begin position="1067"/>
        <end position="1229"/>
    </location>
</feature>
<dbReference type="GO" id="GO:0072542">
    <property type="term" value="F:protein phosphatase activator activity"/>
    <property type="evidence" value="ECO:0007669"/>
    <property type="project" value="TreeGrafter"/>
</dbReference>
<name>A0A2P4ZB07_9HYPO</name>
<keyword evidence="2" id="KW-0539">Nucleus</keyword>
<feature type="region of interest" description="Disordered" evidence="3">
    <location>
        <begin position="806"/>
        <end position="832"/>
    </location>
</feature>
<dbReference type="RefSeq" id="XP_018658718.1">
    <property type="nucleotide sequence ID" value="XM_018808061.1"/>
</dbReference>
<sequence>MSQSQQDRALLVLFLCSSTDFLAAAGAKRLQLQRSLMHDWAAYGAPSQLNGACKLLVTARDAIFGGPQFCRRQLLGQARPGSRLKSSRSRACFFRCSTAAIDDAARGHALFPLATTIPNFSCRQAQAQTPSISLSSRSLSVAASHPTSDASSSCVARASSTLARPHCVHRLVVAPLPVSPDIFRHPRKGPEPDAFLLRHWPRSYHRALTCRATTNERPSTRKGPLQRCVCVSRLDCAVHGALRKGEKFLRARPSPRGASPHGTVAALTILDHPETPELSLQQHLDLAPDLVGYGDQLVTGDDPQSLMMAQPVPHQDKKRVKVYELRNNDWFDRGTGFCTAKFATNEDGHKDPKVIVESEDQPERLLLETTIQKQDGFQKQQGKRAPVIWRISCDDDMSTNVGATETLIVWQEPGSGVDMALSFQEAEGCAMICRQRVRDRLRERRMMQANRQRETRRFINTVQQTLQHQQTDTDDNLDDELAIEPIPPVNLPAAELGNLAEIETSLRSTSSTAAGREAVAKYIVSEDYIDKLIPLVEIAEDLESLPDLHRLCNIMKTILLLNDTSIIEHSVSDECLLGVVGALEYDPDFPSHKANHRHWLSNQGRFKEVVPIDDENVRRKIHQTYRLQYLKDVVLARILDDPTFSVLSSLIFFNQVEIVQHLQSSPGFLMNLFGIFSAHYPETKKRKEAVLFIQQCCSIAKTVQAPARQSLYINFLNHGLLRVIYYGLRHVDVAVRVGATDILISIIDHDPMLIRQTIFRQMQEGSSSLLDCLIDLLLVEVDLGIKTQISDALRVILDHGNTAAYSEPATNNNGNNAGGNGNANGNNGNGQKQQTSEYAFRARLQMSVDPQHEHFLNRFYDTSAVRLFKPIIELDSRPNLDFTVQEAAMFSGLVEVLGFFIRQHHRFSRYFFIVHNLAARIILLLKCRDKYLQLVSIRCVRLIIGLQEELYVKNLITNDVLGPILEVLVETVPRDNLVSAACTELFDFIKKEYLRDMVKQLVAEHRDNLLLVEHIPPCRDLIMRYDHTEGFTTNMDMFADTDDDMMKRPTHIRMLEYMPIDLREEEYWDSSDPEDDNEDQSSGDRSSDSGGASSKPLVDYDSDEDDEDAEENAEHDADHHDNDNDEDADADFAPRPSSASPNVPPPERLSEKRRREADEDDDDELGKLMHSKRRNSSSTESNSSITQNLNRRRKNFANGAGNGVTPRKIAISLSPALKSGGPSRSDDDL</sequence>
<evidence type="ECO:0000259" key="6">
    <source>
        <dbReference type="Pfam" id="PF22972"/>
    </source>
</evidence>
<evidence type="ECO:0000256" key="1">
    <source>
        <dbReference type="ARBA" id="ARBA00004123"/>
    </source>
</evidence>
<evidence type="ECO:0000256" key="3">
    <source>
        <dbReference type="SAM" id="MobiDB-lite"/>
    </source>
</evidence>
<evidence type="ECO:0000256" key="4">
    <source>
        <dbReference type="SAM" id="SignalP"/>
    </source>
</evidence>
<evidence type="ECO:0000259" key="5">
    <source>
        <dbReference type="Pfam" id="PF04802"/>
    </source>
</evidence>
<feature type="compositionally biased region" description="Acidic residues" evidence="3">
    <location>
        <begin position="1067"/>
        <end position="1081"/>
    </location>
</feature>
<dbReference type="Gene3D" id="2.30.29.30">
    <property type="entry name" value="Pleckstrin-homology domain (PH domain)/Phosphotyrosine-binding domain (PTB)"/>
    <property type="match status" value="1"/>
</dbReference>
<dbReference type="EMBL" id="JPDN02000049">
    <property type="protein sequence ID" value="PON21490.1"/>
    <property type="molecule type" value="Genomic_DNA"/>
</dbReference>
<dbReference type="InterPro" id="IPR006887">
    <property type="entry name" value="P4R3-like_central_dom"/>
</dbReference>
<comment type="caution">
    <text evidence="7">The sequence shown here is derived from an EMBL/GenBank/DDBJ whole genome shotgun (WGS) entry which is preliminary data.</text>
</comment>
<dbReference type="GeneID" id="29988144"/>
<dbReference type="Proteomes" id="UP000054821">
    <property type="component" value="Unassembled WGS sequence"/>
</dbReference>
<dbReference type="AlphaFoldDB" id="A0A2P4ZB07"/>
<evidence type="ECO:0000256" key="2">
    <source>
        <dbReference type="ARBA" id="ARBA00023242"/>
    </source>
</evidence>
<feature type="compositionally biased region" description="Basic and acidic residues" evidence="3">
    <location>
        <begin position="1148"/>
        <end position="1157"/>
    </location>
</feature>
<dbReference type="InterPro" id="IPR055236">
    <property type="entry name" value="EVH1_PP4R3"/>
</dbReference>
<feature type="domain" description="PP4R3 EVH1-like" evidence="6">
    <location>
        <begin position="317"/>
        <end position="398"/>
    </location>
</feature>
<reference evidence="7 8" key="1">
    <citation type="journal article" date="2016" name="Genome Announc.">
        <title>Draft Whole-Genome Sequence of Trichoderma gamsii T6085, a Promising Biocontrol Agent of Fusarium Head Blight on Wheat.</title>
        <authorList>
            <person name="Baroncelli R."/>
            <person name="Zapparata A."/>
            <person name="Piaggeschi G."/>
            <person name="Sarrocco S."/>
            <person name="Vannacci G."/>
        </authorList>
    </citation>
    <scope>NUCLEOTIDE SEQUENCE [LARGE SCALE GENOMIC DNA]</scope>
    <source>
        <strain evidence="7 8">T6085</strain>
    </source>
</reference>
<feature type="chain" id="PRO_5015149292" evidence="4">
    <location>
        <begin position="26"/>
        <end position="1229"/>
    </location>
</feature>
<feature type="signal peptide" evidence="4">
    <location>
        <begin position="1"/>
        <end position="25"/>
    </location>
</feature>
<keyword evidence="4" id="KW-0732">Signal</keyword>
<protein>
    <submittedName>
        <fullName evidence="7">Uncharacterized protein</fullName>
    </submittedName>
</protein>
<feature type="domain" description="PP4R3 EVH1-like" evidence="6">
    <location>
        <begin position="402"/>
        <end position="432"/>
    </location>
</feature>
<feature type="compositionally biased region" description="Basic and acidic residues" evidence="3">
    <location>
        <begin position="1112"/>
        <end position="1122"/>
    </location>
</feature>
<feature type="compositionally biased region" description="Acidic residues" evidence="3">
    <location>
        <begin position="1100"/>
        <end position="1111"/>
    </location>
</feature>
<feature type="domain" description="Serine/threonine-protein phosphatase 4 regulatory subunit 3-like central" evidence="5">
    <location>
        <begin position="501"/>
        <end position="1026"/>
    </location>
</feature>
<dbReference type="GO" id="GO:0005654">
    <property type="term" value="C:nucleoplasm"/>
    <property type="evidence" value="ECO:0007669"/>
    <property type="project" value="TreeGrafter"/>
</dbReference>
<accession>A0A2P4ZB07</accession>
<evidence type="ECO:0000313" key="7">
    <source>
        <dbReference type="EMBL" id="PON21490.1"/>
    </source>
</evidence>
<dbReference type="GO" id="GO:0030289">
    <property type="term" value="C:protein phosphatase 4 complex"/>
    <property type="evidence" value="ECO:0007669"/>
    <property type="project" value="TreeGrafter"/>
</dbReference>
<keyword evidence="8" id="KW-1185">Reference proteome</keyword>
<evidence type="ECO:0000313" key="8">
    <source>
        <dbReference type="Proteomes" id="UP000054821"/>
    </source>
</evidence>
<dbReference type="PANTHER" id="PTHR23318">
    <property type="entry name" value="ATP SYNTHASE GAMMA-RELATED"/>
    <property type="match status" value="1"/>
</dbReference>
<gene>
    <name evidence="7" type="ORF">TGAM01_v209653</name>
</gene>
<dbReference type="PANTHER" id="PTHR23318:SF0">
    <property type="entry name" value="SERINE_THREONINE-PROTEIN PHOSPHATASE 4 REGULATORY SUBUNIT 3"/>
    <property type="match status" value="1"/>
</dbReference>
<proteinExistence type="predicted"/>
<dbReference type="InterPro" id="IPR011993">
    <property type="entry name" value="PH-like_dom_sf"/>
</dbReference>
<dbReference type="InterPro" id="IPR051137">
    <property type="entry name" value="PP4R3-like"/>
</dbReference>
<dbReference type="STRING" id="398673.A0A2P4ZB07"/>
<dbReference type="Pfam" id="PF22972">
    <property type="entry name" value="EVH1_PP4R3"/>
    <property type="match status" value="2"/>
</dbReference>
<dbReference type="InterPro" id="IPR016024">
    <property type="entry name" value="ARM-type_fold"/>
</dbReference>
<dbReference type="SUPFAM" id="SSF48371">
    <property type="entry name" value="ARM repeat"/>
    <property type="match status" value="1"/>
</dbReference>
<organism evidence="7 8">
    <name type="scientific">Trichoderma gamsii</name>
    <dbReference type="NCBI Taxonomy" id="398673"/>
    <lineage>
        <taxon>Eukaryota</taxon>
        <taxon>Fungi</taxon>
        <taxon>Dikarya</taxon>
        <taxon>Ascomycota</taxon>
        <taxon>Pezizomycotina</taxon>
        <taxon>Sordariomycetes</taxon>
        <taxon>Hypocreomycetidae</taxon>
        <taxon>Hypocreales</taxon>
        <taxon>Hypocreaceae</taxon>
        <taxon>Trichoderma</taxon>
    </lineage>
</organism>